<dbReference type="SUPFAM" id="SSF52540">
    <property type="entry name" value="P-loop containing nucleoside triphosphate hydrolases"/>
    <property type="match status" value="1"/>
</dbReference>
<dbReference type="AlphaFoldDB" id="A0A543CXM0"/>
<comment type="caution">
    <text evidence="5">The sequence shown here is derived from an EMBL/GenBank/DDBJ whole genome shotgun (WGS) entry which is preliminary data.</text>
</comment>
<dbReference type="GO" id="GO:0015807">
    <property type="term" value="P:L-amino acid transport"/>
    <property type="evidence" value="ECO:0007669"/>
    <property type="project" value="TreeGrafter"/>
</dbReference>
<dbReference type="PROSITE" id="PS50893">
    <property type="entry name" value="ABC_TRANSPORTER_2"/>
    <property type="match status" value="1"/>
</dbReference>
<accession>A0A543CXM0</accession>
<name>A0A543CXM0_9PSEU</name>
<dbReference type="PANTHER" id="PTHR43820">
    <property type="entry name" value="HIGH-AFFINITY BRANCHED-CHAIN AMINO ACID TRANSPORT ATP-BINDING PROTEIN LIVF"/>
    <property type="match status" value="1"/>
</dbReference>
<keyword evidence="5" id="KW-0547">Nucleotide-binding</keyword>
<evidence type="ECO:0000313" key="5">
    <source>
        <dbReference type="EMBL" id="TQM01853.1"/>
    </source>
</evidence>
<dbReference type="InterPro" id="IPR003439">
    <property type="entry name" value="ABC_transporter-like_ATP-bd"/>
</dbReference>
<dbReference type="RefSeq" id="WP_211367219.1">
    <property type="nucleotide sequence ID" value="NZ_VFPA01000008.1"/>
</dbReference>
<dbReference type="GO" id="GO:0005524">
    <property type="term" value="F:ATP binding"/>
    <property type="evidence" value="ECO:0007669"/>
    <property type="project" value="UniProtKB-KW"/>
</dbReference>
<comment type="similarity">
    <text evidence="1">Belongs to the ABC transporter superfamily.</text>
</comment>
<dbReference type="GO" id="GO:0016887">
    <property type="term" value="F:ATP hydrolysis activity"/>
    <property type="evidence" value="ECO:0007669"/>
    <property type="project" value="InterPro"/>
</dbReference>
<dbReference type="CDD" id="cd03224">
    <property type="entry name" value="ABC_TM1139_LivF_branched"/>
    <property type="match status" value="1"/>
</dbReference>
<dbReference type="InterPro" id="IPR052156">
    <property type="entry name" value="BCAA_Transport_ATP-bd_LivF"/>
</dbReference>
<evidence type="ECO:0000256" key="2">
    <source>
        <dbReference type="ARBA" id="ARBA00022448"/>
    </source>
</evidence>
<evidence type="ECO:0000313" key="6">
    <source>
        <dbReference type="Proteomes" id="UP000315677"/>
    </source>
</evidence>
<dbReference type="Pfam" id="PF00005">
    <property type="entry name" value="ABC_tran"/>
    <property type="match status" value="1"/>
</dbReference>
<keyword evidence="6" id="KW-1185">Reference proteome</keyword>
<dbReference type="Gene3D" id="3.40.50.300">
    <property type="entry name" value="P-loop containing nucleotide triphosphate hydrolases"/>
    <property type="match status" value="1"/>
</dbReference>
<dbReference type="PROSITE" id="PS00211">
    <property type="entry name" value="ABC_TRANSPORTER_1"/>
    <property type="match status" value="1"/>
</dbReference>
<gene>
    <name evidence="5" type="ORF">FB558_8371</name>
</gene>
<keyword evidence="2" id="KW-0813">Transport</keyword>
<dbReference type="Proteomes" id="UP000315677">
    <property type="component" value="Unassembled WGS sequence"/>
</dbReference>
<sequence length="236" mass="24521">MMLRVRGLTVRYGRLTAVDGIDLDVAAGRIHVVLGANGAGKSSALRGVCGRVRPAAGTVELGGRDLTGRPAWRAARAGLVLVPEGREIVAPLTVEENLLVGAYANRSAGHRRRTLDEVYTMFPVLAQRRGSPGGLLSGGEQQMLAFGRALMADPAAVLLDEPSMGLAPVMVERVLGAVRGIADRGIAVLMVEQNATALGLADEASVMERGKLVLGGPAADVVDDPRVTQAFLGVAS</sequence>
<evidence type="ECO:0000256" key="3">
    <source>
        <dbReference type="ARBA" id="ARBA00022970"/>
    </source>
</evidence>
<dbReference type="InterPro" id="IPR027417">
    <property type="entry name" value="P-loop_NTPase"/>
</dbReference>
<evidence type="ECO:0000259" key="4">
    <source>
        <dbReference type="PROSITE" id="PS50893"/>
    </source>
</evidence>
<dbReference type="EMBL" id="VFPA01000008">
    <property type="protein sequence ID" value="TQM01853.1"/>
    <property type="molecule type" value="Genomic_DNA"/>
</dbReference>
<feature type="domain" description="ABC transporter" evidence="4">
    <location>
        <begin position="3"/>
        <end position="234"/>
    </location>
</feature>
<dbReference type="GO" id="GO:0015658">
    <property type="term" value="F:branched-chain amino acid transmembrane transporter activity"/>
    <property type="evidence" value="ECO:0007669"/>
    <property type="project" value="TreeGrafter"/>
</dbReference>
<keyword evidence="5" id="KW-0067">ATP-binding</keyword>
<dbReference type="InterPro" id="IPR017871">
    <property type="entry name" value="ABC_transporter-like_CS"/>
</dbReference>
<proteinExistence type="inferred from homology"/>
<dbReference type="PANTHER" id="PTHR43820:SF6">
    <property type="entry name" value="ABC TRANSPORTER ATP-BINDING PROTEIN"/>
    <property type="match status" value="1"/>
</dbReference>
<protein>
    <submittedName>
        <fullName evidence="5">Amino acid/amide ABC transporter ATP-binding protein 2 (HAAT family)</fullName>
    </submittedName>
</protein>
<reference evidence="5 6" key="1">
    <citation type="submission" date="2019-06" db="EMBL/GenBank/DDBJ databases">
        <title>Sequencing the genomes of 1000 actinobacteria strains.</title>
        <authorList>
            <person name="Klenk H.-P."/>
        </authorList>
    </citation>
    <scope>NUCLEOTIDE SEQUENCE [LARGE SCALE GENOMIC DNA]</scope>
    <source>
        <strain evidence="5 6">DSM 45301</strain>
    </source>
</reference>
<evidence type="ECO:0000256" key="1">
    <source>
        <dbReference type="ARBA" id="ARBA00005417"/>
    </source>
</evidence>
<keyword evidence="3" id="KW-0029">Amino-acid transport</keyword>
<organism evidence="5 6">
    <name type="scientific">Pseudonocardia kunmingensis</name>
    <dbReference type="NCBI Taxonomy" id="630975"/>
    <lineage>
        <taxon>Bacteria</taxon>
        <taxon>Bacillati</taxon>
        <taxon>Actinomycetota</taxon>
        <taxon>Actinomycetes</taxon>
        <taxon>Pseudonocardiales</taxon>
        <taxon>Pseudonocardiaceae</taxon>
        <taxon>Pseudonocardia</taxon>
    </lineage>
</organism>